<dbReference type="PANTHER" id="PTHR46558:SF11">
    <property type="entry name" value="HTH-TYPE TRANSCRIPTIONAL REGULATOR XRE"/>
    <property type="match status" value="1"/>
</dbReference>
<gene>
    <name evidence="3" type="ORF">GH807_08910</name>
</gene>
<dbReference type="SMART" id="SM00530">
    <property type="entry name" value="HTH_XRE"/>
    <property type="match status" value="1"/>
</dbReference>
<comment type="caution">
    <text evidence="3">The sequence shown here is derived from an EMBL/GenBank/DDBJ whole genome shotgun (WGS) entry which is preliminary data.</text>
</comment>
<accession>A0ABR6WL59</accession>
<dbReference type="Proteomes" id="UP000653358">
    <property type="component" value="Unassembled WGS sequence"/>
</dbReference>
<dbReference type="InterPro" id="IPR010982">
    <property type="entry name" value="Lambda_DNA-bd_dom_sf"/>
</dbReference>
<dbReference type="PANTHER" id="PTHR46558">
    <property type="entry name" value="TRACRIPTIONAL REGULATORY PROTEIN-RELATED-RELATED"/>
    <property type="match status" value="1"/>
</dbReference>
<organism evidence="3 4">
    <name type="scientific">Acetobacterium tundrae</name>
    <dbReference type="NCBI Taxonomy" id="132932"/>
    <lineage>
        <taxon>Bacteria</taxon>
        <taxon>Bacillati</taxon>
        <taxon>Bacillota</taxon>
        <taxon>Clostridia</taxon>
        <taxon>Eubacteriales</taxon>
        <taxon>Eubacteriaceae</taxon>
        <taxon>Acetobacterium</taxon>
    </lineage>
</organism>
<dbReference type="Gene3D" id="1.10.260.40">
    <property type="entry name" value="lambda repressor-like DNA-binding domains"/>
    <property type="match status" value="1"/>
</dbReference>
<evidence type="ECO:0000256" key="1">
    <source>
        <dbReference type="ARBA" id="ARBA00023125"/>
    </source>
</evidence>
<dbReference type="InterPro" id="IPR001387">
    <property type="entry name" value="Cro/C1-type_HTH"/>
</dbReference>
<keyword evidence="4" id="KW-1185">Reference proteome</keyword>
<evidence type="ECO:0000259" key="2">
    <source>
        <dbReference type="PROSITE" id="PS50943"/>
    </source>
</evidence>
<evidence type="ECO:0000313" key="3">
    <source>
        <dbReference type="EMBL" id="MBC3797167.1"/>
    </source>
</evidence>
<proteinExistence type="predicted"/>
<dbReference type="Pfam" id="PF01381">
    <property type="entry name" value="HTH_3"/>
    <property type="match status" value="1"/>
</dbReference>
<protein>
    <submittedName>
        <fullName evidence="3">Helix-turn-helix domain-containing protein</fullName>
    </submittedName>
</protein>
<evidence type="ECO:0000313" key="4">
    <source>
        <dbReference type="Proteomes" id="UP000653358"/>
    </source>
</evidence>
<dbReference type="CDD" id="cd00093">
    <property type="entry name" value="HTH_XRE"/>
    <property type="match status" value="1"/>
</dbReference>
<sequence>MDKVIITGHDGIFAVRLRKLMEEPKTTQQELASNVGVTRQAISQYMDGSVQPNIEKFYKIVDYFKVSADYLLGKTNVKTLDTDIQAISDKTGLSEEAIGNIKVTANTPERKDILNQFLKSAQFNKLILDIEYAGKDYILAQEEKNTMENAAVQILPNAVVDGYEIKLWIANKTASELISYVIRCYTSKK</sequence>
<dbReference type="RefSeq" id="WP_148602993.1">
    <property type="nucleotide sequence ID" value="NZ_RXYB01000005.1"/>
</dbReference>
<dbReference type="EMBL" id="WJBB01000009">
    <property type="protein sequence ID" value="MBC3797167.1"/>
    <property type="molecule type" value="Genomic_DNA"/>
</dbReference>
<dbReference type="SUPFAM" id="SSF47413">
    <property type="entry name" value="lambda repressor-like DNA-binding domains"/>
    <property type="match status" value="1"/>
</dbReference>
<feature type="domain" description="HTH cro/C1-type" evidence="2">
    <location>
        <begin position="17"/>
        <end position="71"/>
    </location>
</feature>
<dbReference type="PROSITE" id="PS50943">
    <property type="entry name" value="HTH_CROC1"/>
    <property type="match status" value="1"/>
</dbReference>
<keyword evidence="1" id="KW-0238">DNA-binding</keyword>
<name>A0ABR6WL59_9FIRM</name>
<reference evidence="3 4" key="1">
    <citation type="journal article" date="2020" name="mSystems">
        <title>Defining Genomic and Predicted Metabolic Features of the Acetobacterium Genus.</title>
        <authorList>
            <person name="Ross D.E."/>
            <person name="Marshall C.W."/>
            <person name="Gulliver D."/>
            <person name="May H.D."/>
            <person name="Norman R.S."/>
        </authorList>
    </citation>
    <scope>NUCLEOTIDE SEQUENCE [LARGE SCALE GENOMIC DNA]</scope>
    <source>
        <strain evidence="3 4">DSM 9173</strain>
    </source>
</reference>